<reference evidence="3" key="2">
    <citation type="submission" date="2016-11" db="EMBL/GenBank/DDBJ databases">
        <authorList>
            <person name="Varghese N."/>
            <person name="Submissions S."/>
        </authorList>
    </citation>
    <scope>NUCLEOTIDE SEQUENCE [LARGE SCALE GENOMIC DNA]</scope>
    <source>
        <strain evidence="3">DSM 19859</strain>
    </source>
</reference>
<proteinExistence type="predicted"/>
<sequence>MLIPNAMKYYLLQILLCVVLCVSCKKGASSTTQDFAIKAHVEELEPNVKEMIKDWDGYWALKRNIAMIENTNALNAIDFMDKMANNCNAMILQIPDAIETPEIKNRVEKVDTRINQFYTEVNRNEMRERIVQNHIETIVQAFDTLNKELNRTL</sequence>
<evidence type="ECO:0000313" key="1">
    <source>
        <dbReference type="EMBL" id="RXG30946.1"/>
    </source>
</evidence>
<evidence type="ECO:0000313" key="4">
    <source>
        <dbReference type="Proteomes" id="UP000290037"/>
    </source>
</evidence>
<evidence type="ECO:0000313" key="2">
    <source>
        <dbReference type="EMBL" id="SHH75552.1"/>
    </source>
</evidence>
<accession>A0A1M5VJV4</accession>
<dbReference type="Proteomes" id="UP000290037">
    <property type="component" value="Unassembled WGS sequence"/>
</dbReference>
<dbReference type="Proteomes" id="UP000184240">
    <property type="component" value="Unassembled WGS sequence"/>
</dbReference>
<dbReference type="AlphaFoldDB" id="A0A1M5VJV4"/>
<dbReference type="EMBL" id="FQXT01000002">
    <property type="protein sequence ID" value="SHH75552.1"/>
    <property type="molecule type" value="Genomic_DNA"/>
</dbReference>
<dbReference type="EMBL" id="QOVN01000001">
    <property type="protein sequence ID" value="RXG30946.1"/>
    <property type="molecule type" value="Genomic_DNA"/>
</dbReference>
<dbReference type="STRING" id="573501.SAMN04487999_0788"/>
<keyword evidence="4" id="KW-1185">Reference proteome</keyword>
<name>A0A1M5VJV4_9FLAO</name>
<gene>
    <name evidence="1" type="ORF">DSM01_81</name>
    <name evidence="2" type="ORF">SAMN04487999_0788</name>
</gene>
<organism evidence="2 3">
    <name type="scientific">Leeuwenhoekiella palythoae</name>
    <dbReference type="NCBI Taxonomy" id="573501"/>
    <lineage>
        <taxon>Bacteria</taxon>
        <taxon>Pseudomonadati</taxon>
        <taxon>Bacteroidota</taxon>
        <taxon>Flavobacteriia</taxon>
        <taxon>Flavobacteriales</taxon>
        <taxon>Flavobacteriaceae</taxon>
        <taxon>Leeuwenhoekiella</taxon>
    </lineage>
</organism>
<protein>
    <submittedName>
        <fullName evidence="2">Uncharacterized protein</fullName>
    </submittedName>
</protein>
<evidence type="ECO:0000313" key="3">
    <source>
        <dbReference type="Proteomes" id="UP000184240"/>
    </source>
</evidence>
<reference evidence="1 4" key="3">
    <citation type="submission" date="2018-07" db="EMBL/GenBank/DDBJ databases">
        <title>Leeuwenhoekiella genomics.</title>
        <authorList>
            <person name="Tahon G."/>
            <person name="Willems A."/>
        </authorList>
    </citation>
    <scope>NUCLEOTIDE SEQUENCE [LARGE SCALE GENOMIC DNA]</scope>
    <source>
        <strain evidence="1 4">LMG 24856</strain>
    </source>
</reference>
<reference evidence="2" key="1">
    <citation type="submission" date="2016-11" db="EMBL/GenBank/DDBJ databases">
        <authorList>
            <person name="Jaros S."/>
            <person name="Januszkiewicz K."/>
            <person name="Wedrychowicz H."/>
        </authorList>
    </citation>
    <scope>NUCLEOTIDE SEQUENCE [LARGE SCALE GENOMIC DNA]</scope>
    <source>
        <strain evidence="2">DSM 19859</strain>
    </source>
</reference>